<protein>
    <recommendedName>
        <fullName evidence="4">PIR Superfamily Protein</fullName>
    </recommendedName>
</protein>
<gene>
    <name evidence="2" type="ORF">PMALA_082400</name>
</gene>
<feature type="compositionally biased region" description="Basic and acidic residues" evidence="1">
    <location>
        <begin position="240"/>
        <end position="254"/>
    </location>
</feature>
<evidence type="ECO:0008006" key="4">
    <source>
        <dbReference type="Google" id="ProtNLM"/>
    </source>
</evidence>
<name>A0A1A8X8K2_PLAMA</name>
<evidence type="ECO:0000313" key="3">
    <source>
        <dbReference type="Proteomes" id="UP000078597"/>
    </source>
</evidence>
<dbReference type="Proteomes" id="UP000078597">
    <property type="component" value="Unassembled WGS sequence"/>
</dbReference>
<feature type="compositionally biased region" description="Polar residues" evidence="1">
    <location>
        <begin position="318"/>
        <end position="337"/>
    </location>
</feature>
<accession>A0A1A8X8K2</accession>
<evidence type="ECO:0000256" key="1">
    <source>
        <dbReference type="SAM" id="MobiDB-lite"/>
    </source>
</evidence>
<dbReference type="EMBL" id="FLQW01007141">
    <property type="protein sequence ID" value="SBT01574.1"/>
    <property type="molecule type" value="Genomic_DNA"/>
</dbReference>
<evidence type="ECO:0000313" key="2">
    <source>
        <dbReference type="EMBL" id="SBT01574.1"/>
    </source>
</evidence>
<feature type="non-terminal residue" evidence="2">
    <location>
        <position position="337"/>
    </location>
</feature>
<sequence>MENCIPKHFALSGTAGYFLTLRKPFRTIRAHIQDKTNFLKTVKDKDLFRNECKQLADYLINNMSPPQGTSQIMWESLLKFWLNQYFKDLTKYGGCPMILKKEHKELLELKYKEEDFCKKRSSDLNVIESIRKRNSRKCENTCLTKCKEYNNWIKQIYNEFKEKRNLFESCYKIEPRKKTKKLTKESMCDIMNEETFKELPYCLNVNSVESTEHLRENENKILPEKSQDTPQIMPKPQGQQEEHLKFTPATRDEQQPEISPESPVQHPPEDSQELLQHVSLETAETEASDMQDSTKETIDIQPIVITSLKTSRDPDNADITSAGNNRFPSPVIQETQA</sequence>
<feature type="region of interest" description="Disordered" evidence="1">
    <location>
        <begin position="220"/>
        <end position="337"/>
    </location>
</feature>
<reference evidence="3" key="1">
    <citation type="submission" date="2016-05" db="EMBL/GenBank/DDBJ databases">
        <authorList>
            <person name="Naeem Raeece"/>
        </authorList>
    </citation>
    <scope>NUCLEOTIDE SEQUENCE [LARGE SCALE GENOMIC DNA]</scope>
</reference>
<organism evidence="2 3">
    <name type="scientific">Plasmodium malariae</name>
    <dbReference type="NCBI Taxonomy" id="5858"/>
    <lineage>
        <taxon>Eukaryota</taxon>
        <taxon>Sar</taxon>
        <taxon>Alveolata</taxon>
        <taxon>Apicomplexa</taxon>
        <taxon>Aconoidasida</taxon>
        <taxon>Haemosporida</taxon>
        <taxon>Plasmodiidae</taxon>
        <taxon>Plasmodium</taxon>
        <taxon>Plasmodium (Plasmodium)</taxon>
    </lineage>
</organism>
<dbReference type="AlphaFoldDB" id="A0A1A8X8K2"/>
<proteinExistence type="predicted"/>